<dbReference type="InterPro" id="IPR005031">
    <property type="entry name" value="COQ10_START"/>
</dbReference>
<dbReference type="OrthoDB" id="597937at2"/>
<evidence type="ECO:0000313" key="2">
    <source>
        <dbReference type="EMBL" id="PTL35549.1"/>
    </source>
</evidence>
<evidence type="ECO:0000259" key="1">
    <source>
        <dbReference type="Pfam" id="PF03364"/>
    </source>
</evidence>
<name>A0A2T4TWR8_9BACT</name>
<organism evidence="2 3">
    <name type="scientific">Candidatus Methylomirabilis limnetica</name>
    <dbReference type="NCBI Taxonomy" id="2033718"/>
    <lineage>
        <taxon>Bacteria</taxon>
        <taxon>Candidatus Methylomirabilota</taxon>
        <taxon>Candidatus Methylomirabilia</taxon>
        <taxon>Candidatus Methylomirabilales</taxon>
        <taxon>Candidatus Methylomirabilaceae</taxon>
        <taxon>Candidatus Methylomirabilis</taxon>
    </lineage>
</organism>
<dbReference type="SUPFAM" id="SSF55961">
    <property type="entry name" value="Bet v1-like"/>
    <property type="match status" value="1"/>
</dbReference>
<dbReference type="RefSeq" id="WP_107563089.1">
    <property type="nucleotide sequence ID" value="NZ_NVQC01000023.1"/>
</dbReference>
<dbReference type="Gene3D" id="3.30.530.20">
    <property type="match status" value="1"/>
</dbReference>
<dbReference type="AlphaFoldDB" id="A0A2T4TWR8"/>
<protein>
    <recommendedName>
        <fullName evidence="1">Coenzyme Q-binding protein COQ10 START domain-containing protein</fullName>
    </recommendedName>
</protein>
<proteinExistence type="predicted"/>
<gene>
    <name evidence="2" type="ORF">CLG94_09785</name>
</gene>
<accession>A0A2T4TWR8</accession>
<keyword evidence="3" id="KW-1185">Reference proteome</keyword>
<dbReference type="Proteomes" id="UP000241436">
    <property type="component" value="Unassembled WGS sequence"/>
</dbReference>
<reference evidence="3" key="2">
    <citation type="journal article" date="2018" name="Environ. Microbiol.">
        <title>Bloom of a denitrifying methanotroph, 'Candidatus Methylomirabilis limnetica', in a deep stratified lake.</title>
        <authorList>
            <person name="Graf J.S."/>
            <person name="Mayr M.J."/>
            <person name="Marchant H.K."/>
            <person name="Tienken D."/>
            <person name="Hach P.F."/>
            <person name="Brand A."/>
            <person name="Schubert C.J."/>
            <person name="Kuypers M.M."/>
            <person name="Milucka J."/>
        </authorList>
    </citation>
    <scope>NUCLEOTIDE SEQUENCE [LARGE SCALE GENOMIC DNA]</scope>
    <source>
        <strain evidence="3">Zug</strain>
    </source>
</reference>
<dbReference type="InterPro" id="IPR023393">
    <property type="entry name" value="START-like_dom_sf"/>
</dbReference>
<sequence>MFAATLLLLQAASLGTGESATTGLTAGELTRMEKGGVVVKTDTYPTGDGARGAKVKAYCIINKPPDVAWAVMLDYHKFDEFMPRLEKVEVLEKTTSTMKVTETVRVPLGVISYTIDLIFTPAQRTVNWTLDKSRKHDIAETFGAWEILPYRQDKTILRYTTTLNSGFFVPRLVEEFLIRNDLSDALLGLKQRTESDGTWKKK</sequence>
<comment type="caution">
    <text evidence="2">The sequence shown here is derived from an EMBL/GenBank/DDBJ whole genome shotgun (WGS) entry which is preliminary data.</text>
</comment>
<feature type="domain" description="Coenzyme Q-binding protein COQ10 START" evidence="1">
    <location>
        <begin position="61"/>
        <end position="186"/>
    </location>
</feature>
<dbReference type="Pfam" id="PF03364">
    <property type="entry name" value="Polyketide_cyc"/>
    <property type="match status" value="1"/>
</dbReference>
<dbReference type="EMBL" id="NVQC01000023">
    <property type="protein sequence ID" value="PTL35549.1"/>
    <property type="molecule type" value="Genomic_DNA"/>
</dbReference>
<reference evidence="2 3" key="1">
    <citation type="submission" date="2017-09" db="EMBL/GenBank/DDBJ databases">
        <title>Bloom of a denitrifying methanotroph, Candidatus Methylomirabilis limnetica, in a deep stratified lake.</title>
        <authorList>
            <person name="Graf J.S."/>
            <person name="Marchant H.K."/>
            <person name="Tienken D."/>
            <person name="Hach P.F."/>
            <person name="Brand A."/>
            <person name="Schubert C.J."/>
            <person name="Kuypers M.M."/>
            <person name="Milucka J."/>
        </authorList>
    </citation>
    <scope>NUCLEOTIDE SEQUENCE [LARGE SCALE GENOMIC DNA]</scope>
    <source>
        <strain evidence="2 3">Zug</strain>
    </source>
</reference>
<evidence type="ECO:0000313" key="3">
    <source>
        <dbReference type="Proteomes" id="UP000241436"/>
    </source>
</evidence>